<comment type="caution">
    <text evidence="1">The sequence shown here is derived from an EMBL/GenBank/DDBJ whole genome shotgun (WGS) entry which is preliminary data.</text>
</comment>
<dbReference type="Proteomes" id="UP001196413">
    <property type="component" value="Unassembled WGS sequence"/>
</dbReference>
<proteinExistence type="predicted"/>
<keyword evidence="2" id="KW-1185">Reference proteome</keyword>
<evidence type="ECO:0000313" key="1">
    <source>
        <dbReference type="EMBL" id="KAJ1354459.1"/>
    </source>
</evidence>
<gene>
    <name evidence="1" type="ORF">KIN20_011401</name>
</gene>
<dbReference type="EMBL" id="JAHQIW010002088">
    <property type="protein sequence ID" value="KAJ1354459.1"/>
    <property type="molecule type" value="Genomic_DNA"/>
</dbReference>
<sequence>MSEEGDSEIIEVCKRYAEKYNMEQNIEAVKQFRKCYSSCHLRIFVFLTINRLTSVNPEACPTTSPPLPPSESRLQLLFVAGSAAKFSNDSRTEFKVAILFVDSLCKYVTSITEAWRIN</sequence>
<protein>
    <submittedName>
        <fullName evidence="1">Uncharacterized protein</fullName>
    </submittedName>
</protein>
<evidence type="ECO:0000313" key="2">
    <source>
        <dbReference type="Proteomes" id="UP001196413"/>
    </source>
</evidence>
<reference evidence="1" key="1">
    <citation type="submission" date="2021-06" db="EMBL/GenBank/DDBJ databases">
        <title>Parelaphostrongylus tenuis whole genome reference sequence.</title>
        <authorList>
            <person name="Garwood T.J."/>
            <person name="Larsen P.A."/>
            <person name="Fountain-Jones N.M."/>
            <person name="Garbe J.R."/>
            <person name="Macchietto M.G."/>
            <person name="Kania S.A."/>
            <person name="Gerhold R.W."/>
            <person name="Richards J.E."/>
            <person name="Wolf T.M."/>
        </authorList>
    </citation>
    <scope>NUCLEOTIDE SEQUENCE</scope>
    <source>
        <strain evidence="1">MNPRO001-30</strain>
        <tissue evidence="1">Meninges</tissue>
    </source>
</reference>
<accession>A0AAD5QM11</accession>
<name>A0AAD5QM11_PARTN</name>
<dbReference type="AlphaFoldDB" id="A0AAD5QM11"/>
<organism evidence="1 2">
    <name type="scientific">Parelaphostrongylus tenuis</name>
    <name type="common">Meningeal worm</name>
    <dbReference type="NCBI Taxonomy" id="148309"/>
    <lineage>
        <taxon>Eukaryota</taxon>
        <taxon>Metazoa</taxon>
        <taxon>Ecdysozoa</taxon>
        <taxon>Nematoda</taxon>
        <taxon>Chromadorea</taxon>
        <taxon>Rhabditida</taxon>
        <taxon>Rhabditina</taxon>
        <taxon>Rhabditomorpha</taxon>
        <taxon>Strongyloidea</taxon>
        <taxon>Metastrongylidae</taxon>
        <taxon>Parelaphostrongylus</taxon>
    </lineage>
</organism>